<keyword evidence="9 10" id="KW-0472">Membrane</keyword>
<keyword evidence="7" id="KW-0029">Amino-acid transport</keyword>
<dbReference type="InterPro" id="IPR000515">
    <property type="entry name" value="MetI-like"/>
</dbReference>
<protein>
    <submittedName>
        <fullName evidence="12">ABC transporter permease subunit</fullName>
    </submittedName>
</protein>
<proteinExistence type="inferred from homology"/>
<dbReference type="RefSeq" id="WP_311161720.1">
    <property type="nucleotide sequence ID" value="NZ_JAVQLW010000002.1"/>
</dbReference>
<dbReference type="NCBIfam" id="TIGR01726">
    <property type="entry name" value="HEQRo_perm_3TM"/>
    <property type="match status" value="1"/>
</dbReference>
<gene>
    <name evidence="12" type="ORF">RGQ15_16575</name>
</gene>
<feature type="transmembrane region" description="Helical" evidence="10">
    <location>
        <begin position="143"/>
        <end position="165"/>
    </location>
</feature>
<keyword evidence="6 10" id="KW-0812">Transmembrane</keyword>
<feature type="transmembrane region" description="Helical" evidence="10">
    <location>
        <begin position="56"/>
        <end position="76"/>
    </location>
</feature>
<comment type="caution">
    <text evidence="12">The sequence shown here is derived from an EMBL/GenBank/DDBJ whole genome shotgun (WGS) entry which is preliminary data.</text>
</comment>
<dbReference type="InterPro" id="IPR035906">
    <property type="entry name" value="MetI-like_sf"/>
</dbReference>
<comment type="function">
    <text evidence="1">Part of the binding-protein-dependent transport system for glutamine; probably responsible for the translocation of the substrate across the membrane.</text>
</comment>
<dbReference type="InterPro" id="IPR043429">
    <property type="entry name" value="ArtM/GltK/GlnP/TcyL/YhdX-like"/>
</dbReference>
<evidence type="ECO:0000256" key="9">
    <source>
        <dbReference type="ARBA" id="ARBA00023136"/>
    </source>
</evidence>
<evidence type="ECO:0000256" key="5">
    <source>
        <dbReference type="ARBA" id="ARBA00022475"/>
    </source>
</evidence>
<evidence type="ECO:0000259" key="11">
    <source>
        <dbReference type="PROSITE" id="PS50928"/>
    </source>
</evidence>
<feature type="domain" description="ABC transmembrane type-1" evidence="11">
    <location>
        <begin position="19"/>
        <end position="208"/>
    </location>
</feature>
<comment type="subcellular location">
    <subcellularLocation>
        <location evidence="2">Cell inner membrane</location>
        <topology evidence="2">Multi-pass membrane protein</topology>
    </subcellularLocation>
    <subcellularLocation>
        <location evidence="10">Cell membrane</location>
        <topology evidence="10">Multi-pass membrane protein</topology>
    </subcellularLocation>
</comment>
<dbReference type="Pfam" id="PF00528">
    <property type="entry name" value="BPD_transp_1"/>
    <property type="match status" value="1"/>
</dbReference>
<dbReference type="PANTHER" id="PTHR30614">
    <property type="entry name" value="MEMBRANE COMPONENT OF AMINO ACID ABC TRANSPORTER"/>
    <property type="match status" value="1"/>
</dbReference>
<dbReference type="SUPFAM" id="SSF161098">
    <property type="entry name" value="MetI-like"/>
    <property type="match status" value="1"/>
</dbReference>
<evidence type="ECO:0000313" key="12">
    <source>
        <dbReference type="EMBL" id="MDS9469177.1"/>
    </source>
</evidence>
<dbReference type="PANTHER" id="PTHR30614:SF20">
    <property type="entry name" value="GLUTAMINE TRANSPORT SYSTEM PERMEASE PROTEIN GLNP"/>
    <property type="match status" value="1"/>
</dbReference>
<evidence type="ECO:0000256" key="1">
    <source>
        <dbReference type="ARBA" id="ARBA00003159"/>
    </source>
</evidence>
<comment type="similarity">
    <text evidence="3">Belongs to the binding-protein-dependent transport system permease family. HisMQ subfamily.</text>
</comment>
<evidence type="ECO:0000256" key="4">
    <source>
        <dbReference type="ARBA" id="ARBA00022448"/>
    </source>
</evidence>
<evidence type="ECO:0000313" key="13">
    <source>
        <dbReference type="Proteomes" id="UP001269144"/>
    </source>
</evidence>
<feature type="transmembrane region" description="Helical" evidence="10">
    <location>
        <begin position="20"/>
        <end position="44"/>
    </location>
</feature>
<evidence type="ECO:0000256" key="3">
    <source>
        <dbReference type="ARBA" id="ARBA00010072"/>
    </source>
</evidence>
<sequence>MTGMLGMVGEYGPILARGLTLTLAISGASICAAFLLGAVMGWLRHRLPATAIPLRVYIEAMRALPFLVVLLLVHFATQKYLFRAPAMLTGGVALALYGAAYVHEGLRAALAQIPRGQWEAAHALGLRSWQALFKVIAPQLARIFVPMARIVAIMLLKESAVLSVITVPEMTHAGLVVQAETFRTVPVFILLTAAYWLAALLISRCILAFEPTLPTSSPQQRSRTFALRNPR</sequence>
<feature type="transmembrane region" description="Helical" evidence="10">
    <location>
        <begin position="82"/>
        <end position="102"/>
    </location>
</feature>
<evidence type="ECO:0000256" key="2">
    <source>
        <dbReference type="ARBA" id="ARBA00004429"/>
    </source>
</evidence>
<organism evidence="12 13">
    <name type="scientific">Paracoccus aurantius</name>
    <dbReference type="NCBI Taxonomy" id="3073814"/>
    <lineage>
        <taxon>Bacteria</taxon>
        <taxon>Pseudomonadati</taxon>
        <taxon>Pseudomonadota</taxon>
        <taxon>Alphaproteobacteria</taxon>
        <taxon>Rhodobacterales</taxon>
        <taxon>Paracoccaceae</taxon>
        <taxon>Paracoccus</taxon>
    </lineage>
</organism>
<dbReference type="InterPro" id="IPR010065">
    <property type="entry name" value="AA_ABC_transptr_permease_3TM"/>
</dbReference>
<keyword evidence="8 10" id="KW-1133">Transmembrane helix</keyword>
<keyword evidence="5" id="KW-1003">Cell membrane</keyword>
<evidence type="ECO:0000256" key="10">
    <source>
        <dbReference type="RuleBase" id="RU363032"/>
    </source>
</evidence>
<dbReference type="CDD" id="cd06261">
    <property type="entry name" value="TM_PBP2"/>
    <property type="match status" value="1"/>
</dbReference>
<evidence type="ECO:0000256" key="7">
    <source>
        <dbReference type="ARBA" id="ARBA00022970"/>
    </source>
</evidence>
<name>A0ABU2HVU2_9RHOB</name>
<keyword evidence="4 10" id="KW-0813">Transport</keyword>
<dbReference type="EMBL" id="JAVQLW010000002">
    <property type="protein sequence ID" value="MDS9469177.1"/>
    <property type="molecule type" value="Genomic_DNA"/>
</dbReference>
<keyword evidence="13" id="KW-1185">Reference proteome</keyword>
<evidence type="ECO:0000256" key="8">
    <source>
        <dbReference type="ARBA" id="ARBA00022989"/>
    </source>
</evidence>
<reference evidence="13" key="1">
    <citation type="submission" date="2023-07" db="EMBL/GenBank/DDBJ databases">
        <title>Paracoccus sp. MBLB3053 whole genome sequence.</title>
        <authorList>
            <person name="Hwang C.Y."/>
            <person name="Cho E.-S."/>
            <person name="Seo M.-J."/>
        </authorList>
    </citation>
    <scope>NUCLEOTIDE SEQUENCE [LARGE SCALE GENOMIC DNA]</scope>
    <source>
        <strain evidence="13">MBLB3053</strain>
    </source>
</reference>
<dbReference type="Gene3D" id="1.10.3720.10">
    <property type="entry name" value="MetI-like"/>
    <property type="match status" value="1"/>
</dbReference>
<dbReference type="PROSITE" id="PS50928">
    <property type="entry name" value="ABC_TM1"/>
    <property type="match status" value="1"/>
</dbReference>
<dbReference type="Proteomes" id="UP001269144">
    <property type="component" value="Unassembled WGS sequence"/>
</dbReference>
<evidence type="ECO:0000256" key="6">
    <source>
        <dbReference type="ARBA" id="ARBA00022692"/>
    </source>
</evidence>
<accession>A0ABU2HVU2</accession>
<feature type="transmembrane region" description="Helical" evidence="10">
    <location>
        <begin position="185"/>
        <end position="207"/>
    </location>
</feature>